<dbReference type="Proteomes" id="UP000430021">
    <property type="component" value="Unassembled WGS sequence"/>
</dbReference>
<dbReference type="RefSeq" id="WP_160759461.1">
    <property type="nucleotide sequence ID" value="NZ_BAAADZ010000002.1"/>
</dbReference>
<dbReference type="EMBL" id="JACICE010000001">
    <property type="protein sequence ID" value="MBB3775054.1"/>
    <property type="molecule type" value="Genomic_DNA"/>
</dbReference>
<comment type="caution">
    <text evidence="2">The sequence shown here is derived from an EMBL/GenBank/DDBJ whole genome shotgun (WGS) entry which is preliminary data.</text>
</comment>
<reference evidence="2 3" key="1">
    <citation type="submission" date="2019-12" db="EMBL/GenBank/DDBJ databases">
        <title>Genomic-based taxomic classification of the family Erythrobacteraceae.</title>
        <authorList>
            <person name="Xu L."/>
        </authorList>
    </citation>
    <scope>NUCLEOTIDE SEQUENCE [LARGE SCALE GENOMIC DNA]</scope>
    <source>
        <strain evidence="2 3">JCM 10282</strain>
    </source>
</reference>
<name>A0A6I4UI53_9SPHN</name>
<evidence type="ECO:0000313" key="3">
    <source>
        <dbReference type="Proteomes" id="UP000430021"/>
    </source>
</evidence>
<dbReference type="AlphaFoldDB" id="A0A6I4UI53"/>
<keyword evidence="4" id="KW-1185">Reference proteome</keyword>
<protein>
    <submittedName>
        <fullName evidence="2">Uncharacterized protein</fullName>
    </submittedName>
</protein>
<dbReference type="EMBL" id="WTYB01000001">
    <property type="protein sequence ID" value="MXP37317.1"/>
    <property type="molecule type" value="Genomic_DNA"/>
</dbReference>
<proteinExistence type="predicted"/>
<accession>A0A6I4UI53</accession>
<dbReference type="Proteomes" id="UP000548685">
    <property type="component" value="Unassembled WGS sequence"/>
</dbReference>
<reference evidence="1 4" key="2">
    <citation type="submission" date="2020-08" db="EMBL/GenBank/DDBJ databases">
        <title>Genomic Encyclopedia of Type Strains, Phase IV (KMG-IV): sequencing the most valuable type-strain genomes for metagenomic binning, comparative biology and taxonomic classification.</title>
        <authorList>
            <person name="Goeker M."/>
        </authorList>
    </citation>
    <scope>NUCLEOTIDE SEQUENCE [LARGE SCALE GENOMIC DNA]</scope>
    <source>
        <strain evidence="1 4">DSM 8510</strain>
    </source>
</reference>
<evidence type="ECO:0000313" key="4">
    <source>
        <dbReference type="Proteomes" id="UP000548685"/>
    </source>
</evidence>
<sequence length="49" mass="5182">MLAALCFNEAGEARVPVAGIAEIAKALCGRFDRPKQPVVLRLHGGQGLH</sequence>
<gene>
    <name evidence="1" type="ORF">FHS52_000997</name>
    <name evidence="2" type="ORF">GRI59_01655</name>
</gene>
<evidence type="ECO:0000313" key="1">
    <source>
        <dbReference type="EMBL" id="MBB3775054.1"/>
    </source>
</evidence>
<organism evidence="2 3">
    <name type="scientific">Erythrobacter ramosus</name>
    <dbReference type="NCBI Taxonomy" id="35811"/>
    <lineage>
        <taxon>Bacteria</taxon>
        <taxon>Pseudomonadati</taxon>
        <taxon>Pseudomonadota</taxon>
        <taxon>Alphaproteobacteria</taxon>
        <taxon>Sphingomonadales</taxon>
        <taxon>Erythrobacteraceae</taxon>
        <taxon>Erythrobacter/Porphyrobacter group</taxon>
        <taxon>Erythrobacter</taxon>
    </lineage>
</organism>
<evidence type="ECO:0000313" key="2">
    <source>
        <dbReference type="EMBL" id="MXP37317.1"/>
    </source>
</evidence>